<dbReference type="Gene3D" id="3.40.630.30">
    <property type="match status" value="1"/>
</dbReference>
<dbReference type="PROSITE" id="PS51186">
    <property type="entry name" value="GNAT"/>
    <property type="match status" value="1"/>
</dbReference>
<keyword evidence="3" id="KW-1185">Reference proteome</keyword>
<dbReference type="SUPFAM" id="SSF55729">
    <property type="entry name" value="Acyl-CoA N-acyltransferases (Nat)"/>
    <property type="match status" value="1"/>
</dbReference>
<dbReference type="EMBL" id="JBHSAM010000026">
    <property type="protein sequence ID" value="MFC4100802.1"/>
    <property type="molecule type" value="Genomic_DNA"/>
</dbReference>
<dbReference type="Pfam" id="PF00583">
    <property type="entry name" value="Acetyltransf_1"/>
    <property type="match status" value="1"/>
</dbReference>
<evidence type="ECO:0000259" key="1">
    <source>
        <dbReference type="PROSITE" id="PS51186"/>
    </source>
</evidence>
<dbReference type="InterPro" id="IPR000182">
    <property type="entry name" value="GNAT_dom"/>
</dbReference>
<dbReference type="CDD" id="cd04301">
    <property type="entry name" value="NAT_SF"/>
    <property type="match status" value="1"/>
</dbReference>
<keyword evidence="2" id="KW-0012">Acyltransferase</keyword>
<sequence>MTVELRELTKAHETRLRTFELPPEQARFTAMPAELLEPAPGRYPIVITAGEEPVGFFLLHDSERVKDYTDNPRAMLLTAFSVDNAKQGQGYAKQGMALIPAFAKERFPDCDEIVLAVNHRNIPAQKLYERVGFADTGRRRIGTQGEQFVYGWTLAGRE</sequence>
<reference evidence="3" key="1">
    <citation type="journal article" date="2019" name="Int. J. Syst. Evol. Microbiol.">
        <title>The Global Catalogue of Microorganisms (GCM) 10K type strain sequencing project: providing services to taxonomists for standard genome sequencing and annotation.</title>
        <authorList>
            <consortium name="The Broad Institute Genomics Platform"/>
            <consortium name="The Broad Institute Genome Sequencing Center for Infectious Disease"/>
            <person name="Wu L."/>
            <person name="Ma J."/>
        </authorList>
    </citation>
    <scope>NUCLEOTIDE SEQUENCE [LARGE SCALE GENOMIC DNA]</scope>
    <source>
        <strain evidence="3">IBRC-M 10987</strain>
    </source>
</reference>
<name>A0ABV8K4A6_9BACL</name>
<dbReference type="GO" id="GO:0016746">
    <property type="term" value="F:acyltransferase activity"/>
    <property type="evidence" value="ECO:0007669"/>
    <property type="project" value="UniProtKB-KW"/>
</dbReference>
<accession>A0ABV8K4A6</accession>
<dbReference type="EC" id="2.3.-.-" evidence="2"/>
<proteinExistence type="predicted"/>
<protein>
    <submittedName>
        <fullName evidence="2">GNAT family N-acetyltransferase</fullName>
        <ecNumber evidence="2">2.3.-.-</ecNumber>
    </submittedName>
</protein>
<keyword evidence="2" id="KW-0808">Transferase</keyword>
<dbReference type="Proteomes" id="UP001595715">
    <property type="component" value="Unassembled WGS sequence"/>
</dbReference>
<gene>
    <name evidence="2" type="ORF">ACFOZ8_14250</name>
</gene>
<evidence type="ECO:0000313" key="3">
    <source>
        <dbReference type="Proteomes" id="UP001595715"/>
    </source>
</evidence>
<organism evidence="2 3">
    <name type="scientific">Paenibacillus xanthanilyticus</name>
    <dbReference type="NCBI Taxonomy" id="1783531"/>
    <lineage>
        <taxon>Bacteria</taxon>
        <taxon>Bacillati</taxon>
        <taxon>Bacillota</taxon>
        <taxon>Bacilli</taxon>
        <taxon>Bacillales</taxon>
        <taxon>Paenibacillaceae</taxon>
        <taxon>Paenibacillus</taxon>
    </lineage>
</organism>
<dbReference type="InterPro" id="IPR016181">
    <property type="entry name" value="Acyl_CoA_acyltransferase"/>
</dbReference>
<dbReference type="RefSeq" id="WP_377719458.1">
    <property type="nucleotide sequence ID" value="NZ_JBHSAM010000026.1"/>
</dbReference>
<comment type="caution">
    <text evidence="2">The sequence shown here is derived from an EMBL/GenBank/DDBJ whole genome shotgun (WGS) entry which is preliminary data.</text>
</comment>
<evidence type="ECO:0000313" key="2">
    <source>
        <dbReference type="EMBL" id="MFC4100802.1"/>
    </source>
</evidence>
<feature type="domain" description="N-acetyltransferase" evidence="1">
    <location>
        <begin position="3"/>
        <end position="155"/>
    </location>
</feature>